<name>A0A2T0WFA1_9RHOB</name>
<organism evidence="2 3">
    <name type="scientific">Donghicola tyrosinivorans</name>
    <dbReference type="NCBI Taxonomy" id="1652492"/>
    <lineage>
        <taxon>Bacteria</taxon>
        <taxon>Pseudomonadati</taxon>
        <taxon>Pseudomonadota</taxon>
        <taxon>Alphaproteobacteria</taxon>
        <taxon>Rhodobacterales</taxon>
        <taxon>Roseobacteraceae</taxon>
        <taxon>Donghicola</taxon>
    </lineage>
</organism>
<evidence type="ECO:0000256" key="1">
    <source>
        <dbReference type="SAM" id="Phobius"/>
    </source>
</evidence>
<comment type="caution">
    <text evidence="2">The sequence shown here is derived from an EMBL/GenBank/DDBJ whole genome shotgun (WGS) entry which is preliminary data.</text>
</comment>
<evidence type="ECO:0000313" key="2">
    <source>
        <dbReference type="EMBL" id="PRY85204.1"/>
    </source>
</evidence>
<keyword evidence="1" id="KW-1133">Transmembrane helix</keyword>
<dbReference type="InterPro" id="IPR017581">
    <property type="entry name" value="AtpR-like"/>
</dbReference>
<sequence>MTISQVITALPWLFVGAAIGTAYFHLLGRSVAAMGSDWQRAIGFLLLRIVIAVTGFAVVVHYGTLPLIAALLGLLLARTIMIRRVRRA</sequence>
<dbReference type="EMBL" id="PVTQ01000017">
    <property type="protein sequence ID" value="PRY85204.1"/>
    <property type="molecule type" value="Genomic_DNA"/>
</dbReference>
<feature type="transmembrane region" description="Helical" evidence="1">
    <location>
        <begin position="6"/>
        <end position="26"/>
    </location>
</feature>
<accession>A0A2T0WFA1</accession>
<dbReference type="RefSeq" id="WP_106267732.1">
    <property type="nucleotide sequence ID" value="NZ_PVTQ01000017.1"/>
</dbReference>
<reference evidence="2 3" key="1">
    <citation type="submission" date="2018-03" db="EMBL/GenBank/DDBJ databases">
        <title>Genomic Encyclopedia of Archaeal and Bacterial Type Strains, Phase II (KMG-II): from individual species to whole genera.</title>
        <authorList>
            <person name="Goeker M."/>
        </authorList>
    </citation>
    <scope>NUCLEOTIDE SEQUENCE [LARGE SCALE GENOMIC DNA]</scope>
    <source>
        <strain evidence="2 3">DSM 100212</strain>
    </source>
</reference>
<proteinExistence type="predicted"/>
<dbReference type="Proteomes" id="UP000238392">
    <property type="component" value="Unassembled WGS sequence"/>
</dbReference>
<gene>
    <name evidence="2" type="ORF">CLV74_11729</name>
</gene>
<keyword evidence="1" id="KW-0472">Membrane</keyword>
<keyword evidence="1" id="KW-0812">Transmembrane</keyword>
<dbReference type="AlphaFoldDB" id="A0A2T0WFA1"/>
<keyword evidence="3" id="KW-1185">Reference proteome</keyword>
<evidence type="ECO:0000313" key="3">
    <source>
        <dbReference type="Proteomes" id="UP000238392"/>
    </source>
</evidence>
<dbReference type="Pfam" id="PF12966">
    <property type="entry name" value="AtpR"/>
    <property type="match status" value="1"/>
</dbReference>
<protein>
    <submittedName>
        <fullName evidence="2">F1F0 ATPase subunit 2</fullName>
    </submittedName>
</protein>
<feature type="transmembrane region" description="Helical" evidence="1">
    <location>
        <begin position="65"/>
        <end position="82"/>
    </location>
</feature>